<dbReference type="InterPro" id="IPR016211">
    <property type="entry name" value="Glu/Phe/Leu/Val/Trp_DH_bac/arc"/>
</dbReference>
<dbReference type="AlphaFoldDB" id="A0A229NWU6"/>
<reference evidence="8 9" key="1">
    <citation type="submission" date="2017-07" db="EMBL/GenBank/DDBJ databases">
        <title>Paenibacillus herberti R33 genome sequencing and assembly.</title>
        <authorList>
            <person name="Su W."/>
        </authorList>
    </citation>
    <scope>NUCLEOTIDE SEQUENCE [LARGE SCALE GENOMIC DNA]</scope>
    <source>
        <strain evidence="8 9">R33</strain>
    </source>
</reference>
<dbReference type="OrthoDB" id="9803297at2"/>
<feature type="active site" description="Proton donor/acceptor" evidence="4">
    <location>
        <position position="80"/>
    </location>
</feature>
<feature type="domain" description="Glutamate/phenylalanine/leucine/valine/L-tryptophan dehydrogenase C-terminal" evidence="7">
    <location>
        <begin position="156"/>
        <end position="359"/>
    </location>
</feature>
<dbReference type="InterPro" id="IPR006096">
    <property type="entry name" value="Glu/Leu/Phe/Val/Trp_DH_C"/>
</dbReference>
<protein>
    <recommendedName>
        <fullName evidence="7">Glutamate/phenylalanine/leucine/valine/L-tryptophan dehydrogenase C-terminal domain-containing protein</fullName>
    </recommendedName>
</protein>
<evidence type="ECO:0000256" key="3">
    <source>
        <dbReference type="ARBA" id="ARBA00023027"/>
    </source>
</evidence>
<proteinExistence type="inferred from homology"/>
<dbReference type="GO" id="GO:0016639">
    <property type="term" value="F:oxidoreductase activity, acting on the CH-NH2 group of donors, NAD or NADP as acceptor"/>
    <property type="evidence" value="ECO:0007669"/>
    <property type="project" value="InterPro"/>
</dbReference>
<comment type="caution">
    <text evidence="8">The sequence shown here is derived from an EMBL/GenBank/DDBJ whole genome shotgun (WGS) entry which is preliminary data.</text>
</comment>
<dbReference type="PIRSF" id="PIRSF000188">
    <property type="entry name" value="Phe_leu_dh"/>
    <property type="match status" value="1"/>
</dbReference>
<dbReference type="InterPro" id="IPR006097">
    <property type="entry name" value="Glu/Leu/Phe/Val/Trp_DH_dimer"/>
</dbReference>
<evidence type="ECO:0000313" key="8">
    <source>
        <dbReference type="EMBL" id="OXM14287.1"/>
    </source>
</evidence>
<dbReference type="SUPFAM" id="SSF51735">
    <property type="entry name" value="NAD(P)-binding Rossmann-fold domains"/>
    <property type="match status" value="1"/>
</dbReference>
<dbReference type="Gene3D" id="3.40.50.10860">
    <property type="entry name" value="Leucine Dehydrogenase, chain A, domain 1"/>
    <property type="match status" value="1"/>
</dbReference>
<dbReference type="GO" id="GO:0006520">
    <property type="term" value="P:amino acid metabolic process"/>
    <property type="evidence" value="ECO:0007669"/>
    <property type="project" value="InterPro"/>
</dbReference>
<evidence type="ECO:0000256" key="5">
    <source>
        <dbReference type="PIRSR" id="PIRSR000188-2"/>
    </source>
</evidence>
<evidence type="ECO:0000256" key="4">
    <source>
        <dbReference type="PIRSR" id="PIRSR000188-1"/>
    </source>
</evidence>
<evidence type="ECO:0000256" key="1">
    <source>
        <dbReference type="ARBA" id="ARBA00006382"/>
    </source>
</evidence>
<organism evidence="8 9">
    <name type="scientific">Paenibacillus herberti</name>
    <dbReference type="NCBI Taxonomy" id="1619309"/>
    <lineage>
        <taxon>Bacteria</taxon>
        <taxon>Bacillati</taxon>
        <taxon>Bacillota</taxon>
        <taxon>Bacilli</taxon>
        <taxon>Bacillales</taxon>
        <taxon>Paenibacillaceae</taxon>
        <taxon>Paenibacillus</taxon>
    </lineage>
</organism>
<keyword evidence="3 5" id="KW-0520">NAD</keyword>
<evidence type="ECO:0000313" key="9">
    <source>
        <dbReference type="Proteomes" id="UP000215145"/>
    </source>
</evidence>
<comment type="similarity">
    <text evidence="1 6">Belongs to the Glu/Leu/Phe/Val dehydrogenases family.</text>
</comment>
<feature type="binding site" evidence="5">
    <location>
        <begin position="193"/>
        <end position="198"/>
    </location>
    <ligand>
        <name>NAD(+)</name>
        <dbReference type="ChEBI" id="CHEBI:57540"/>
    </ligand>
</feature>
<dbReference type="Pfam" id="PF00208">
    <property type="entry name" value="ELFV_dehydrog"/>
    <property type="match status" value="1"/>
</dbReference>
<dbReference type="EMBL" id="NMUQ01000002">
    <property type="protein sequence ID" value="OXM14287.1"/>
    <property type="molecule type" value="Genomic_DNA"/>
</dbReference>
<dbReference type="InterPro" id="IPR036291">
    <property type="entry name" value="NAD(P)-bd_dom_sf"/>
</dbReference>
<keyword evidence="5" id="KW-0547">Nucleotide-binding</keyword>
<dbReference type="RefSeq" id="WP_089525111.1">
    <property type="nucleotide sequence ID" value="NZ_NMUQ01000002.1"/>
</dbReference>
<dbReference type="InterPro" id="IPR006095">
    <property type="entry name" value="Glu/Leu/Phe/Val/Trp_DH"/>
</dbReference>
<name>A0A229NWU6_9BACL</name>
<dbReference type="PANTHER" id="PTHR42722:SF1">
    <property type="entry name" value="VALINE DEHYDROGENASE"/>
    <property type="match status" value="1"/>
</dbReference>
<dbReference type="PANTHER" id="PTHR42722">
    <property type="entry name" value="LEUCINE DEHYDROGENASE"/>
    <property type="match status" value="1"/>
</dbReference>
<dbReference type="Pfam" id="PF02812">
    <property type="entry name" value="ELFV_dehydrog_N"/>
    <property type="match status" value="1"/>
</dbReference>
<evidence type="ECO:0000256" key="2">
    <source>
        <dbReference type="ARBA" id="ARBA00023002"/>
    </source>
</evidence>
<dbReference type="Gene3D" id="3.40.50.720">
    <property type="entry name" value="NAD(P)-binding Rossmann-like Domain"/>
    <property type="match status" value="1"/>
</dbReference>
<dbReference type="Proteomes" id="UP000215145">
    <property type="component" value="Unassembled WGS sequence"/>
</dbReference>
<dbReference type="SMART" id="SM00839">
    <property type="entry name" value="ELFV_dehydrog"/>
    <property type="match status" value="1"/>
</dbReference>
<dbReference type="SUPFAM" id="SSF53223">
    <property type="entry name" value="Aminoacid dehydrogenase-like, N-terminal domain"/>
    <property type="match status" value="1"/>
</dbReference>
<evidence type="ECO:0000256" key="6">
    <source>
        <dbReference type="RuleBase" id="RU004417"/>
    </source>
</evidence>
<dbReference type="GO" id="GO:0000166">
    <property type="term" value="F:nucleotide binding"/>
    <property type="evidence" value="ECO:0007669"/>
    <property type="project" value="UniProtKB-KW"/>
</dbReference>
<gene>
    <name evidence="8" type="ORF">CGZ75_15135</name>
</gene>
<evidence type="ECO:0000259" key="7">
    <source>
        <dbReference type="SMART" id="SM00839"/>
    </source>
</evidence>
<sequence>MNIFREIIKGDYEQVTLCHDADTGLKAFIVLHNTRLGPALGGCRMKSYASEEEAVLDAMRLAKGMTYKNAAYRLPYGGGKAVIWQSESGEEAARSSNSSIGESRIRLFQALGRGIEGLGGRYITGLDLGTMVLDMDAIRTQTEHVTDTTGSLMAADDFTAEMTAYGVYKGMRAAVKKKHNLPTLYDLKVLVQGLGKVGRRLCRYLYEDGARILVSDLNPKAEADAIRLYGARRVRGDRVYSTSCDIFAPCAAGGILDDRTIPKLKCSIIAGAANNQLCMERHGELVEERNILYAPDFIVNAGGIIVTAGELKGGGREELLQSVDAVGDTLMEVLELAEDSGVPASRAALMFAKMRLDGA</sequence>
<dbReference type="InterPro" id="IPR046346">
    <property type="entry name" value="Aminoacid_DH-like_N_sf"/>
</dbReference>
<accession>A0A229NWU6</accession>
<keyword evidence="9" id="KW-1185">Reference proteome</keyword>
<keyword evidence="2 6" id="KW-0560">Oxidoreductase</keyword>
<dbReference type="PRINTS" id="PR00082">
    <property type="entry name" value="GLFDHDRGNASE"/>
</dbReference>
<dbReference type="CDD" id="cd01075">
    <property type="entry name" value="NAD_bind_Leu_Phe_Val_DH"/>
    <property type="match status" value="1"/>
</dbReference>